<organism evidence="1 2">
    <name type="scientific">Rubripirellula lacrimiformis</name>
    <dbReference type="NCBI Taxonomy" id="1930273"/>
    <lineage>
        <taxon>Bacteria</taxon>
        <taxon>Pseudomonadati</taxon>
        <taxon>Planctomycetota</taxon>
        <taxon>Planctomycetia</taxon>
        <taxon>Pirellulales</taxon>
        <taxon>Pirellulaceae</taxon>
        <taxon>Rubripirellula</taxon>
    </lineage>
</organism>
<sequence>MWPFQNRESKKRTPCVSIGDIVATWGQDGWSFSDGTIDFTMYENDIFDTSILHKLPDLRTWISNLQTEIDAIINEHVADWGLERDDREIVAIDVSRLATENQVDVAYGCEQWADYGVNIVITNGRITESYGGD</sequence>
<gene>
    <name evidence="1" type="ORF">K227x_14270</name>
</gene>
<evidence type="ECO:0008006" key="3">
    <source>
        <dbReference type="Google" id="ProtNLM"/>
    </source>
</evidence>
<dbReference type="KEGG" id="rlc:K227x_14270"/>
<proteinExistence type="predicted"/>
<reference evidence="1 2" key="1">
    <citation type="submission" date="2019-02" db="EMBL/GenBank/DDBJ databases">
        <title>Deep-cultivation of Planctomycetes and their phenomic and genomic characterization uncovers novel biology.</title>
        <authorList>
            <person name="Wiegand S."/>
            <person name="Jogler M."/>
            <person name="Boedeker C."/>
            <person name="Pinto D."/>
            <person name="Vollmers J."/>
            <person name="Rivas-Marin E."/>
            <person name="Kohn T."/>
            <person name="Peeters S.H."/>
            <person name="Heuer A."/>
            <person name="Rast P."/>
            <person name="Oberbeckmann S."/>
            <person name="Bunk B."/>
            <person name="Jeske O."/>
            <person name="Meyerdierks A."/>
            <person name="Storesund J.E."/>
            <person name="Kallscheuer N."/>
            <person name="Luecker S."/>
            <person name="Lage O.M."/>
            <person name="Pohl T."/>
            <person name="Merkel B.J."/>
            <person name="Hornburger P."/>
            <person name="Mueller R.-W."/>
            <person name="Bruemmer F."/>
            <person name="Labrenz M."/>
            <person name="Spormann A.M."/>
            <person name="Op den Camp H."/>
            <person name="Overmann J."/>
            <person name="Amann R."/>
            <person name="Jetten M.S.M."/>
            <person name="Mascher T."/>
            <person name="Medema M.H."/>
            <person name="Devos D.P."/>
            <person name="Kaster A.-K."/>
            <person name="Ovreas L."/>
            <person name="Rohde M."/>
            <person name="Galperin M.Y."/>
            <person name="Jogler C."/>
        </authorList>
    </citation>
    <scope>NUCLEOTIDE SEQUENCE [LARGE SCALE GENOMIC DNA]</scope>
    <source>
        <strain evidence="1 2">K22_7</strain>
    </source>
</reference>
<evidence type="ECO:0000313" key="1">
    <source>
        <dbReference type="EMBL" id="QDT03048.1"/>
    </source>
</evidence>
<accession>A0A517N7S2</accession>
<dbReference type="EMBL" id="CP036525">
    <property type="protein sequence ID" value="QDT03048.1"/>
    <property type="molecule type" value="Genomic_DNA"/>
</dbReference>
<dbReference type="OrthoDB" id="215265at2"/>
<protein>
    <recommendedName>
        <fullName evidence="3">DUF2262 domain-containing protein</fullName>
    </recommendedName>
</protein>
<name>A0A517N7S2_9BACT</name>
<dbReference type="AlphaFoldDB" id="A0A517N7S2"/>
<keyword evidence="2" id="KW-1185">Reference proteome</keyword>
<evidence type="ECO:0000313" key="2">
    <source>
        <dbReference type="Proteomes" id="UP000318538"/>
    </source>
</evidence>
<dbReference type="Proteomes" id="UP000318538">
    <property type="component" value="Chromosome"/>
</dbReference>